<evidence type="ECO:0000256" key="5">
    <source>
        <dbReference type="SAM" id="MobiDB-lite"/>
    </source>
</evidence>
<dbReference type="AlphaFoldDB" id="A0A1V9XSC0"/>
<feature type="transmembrane region" description="Helical" evidence="6">
    <location>
        <begin position="331"/>
        <end position="353"/>
    </location>
</feature>
<feature type="compositionally biased region" description="Polar residues" evidence="5">
    <location>
        <begin position="13"/>
        <end position="23"/>
    </location>
</feature>
<accession>A0A1V9XSC0</accession>
<comment type="caution">
    <text evidence="8">The sequence shown here is derived from an EMBL/GenBank/DDBJ whole genome shotgun (WGS) entry which is preliminary data.</text>
</comment>
<protein>
    <submittedName>
        <fullName evidence="8">Proton-coupled amino acid transporter 4-like</fullName>
    </submittedName>
</protein>
<feature type="transmembrane region" description="Helical" evidence="6">
    <location>
        <begin position="253"/>
        <end position="271"/>
    </location>
</feature>
<dbReference type="FunCoup" id="A0A1V9XSC0">
    <property type="interactions" value="105"/>
</dbReference>
<dbReference type="STRING" id="418985.A0A1V9XSC0"/>
<dbReference type="InParanoid" id="A0A1V9XSC0"/>
<organism evidence="8 9">
    <name type="scientific">Tropilaelaps mercedesae</name>
    <dbReference type="NCBI Taxonomy" id="418985"/>
    <lineage>
        <taxon>Eukaryota</taxon>
        <taxon>Metazoa</taxon>
        <taxon>Ecdysozoa</taxon>
        <taxon>Arthropoda</taxon>
        <taxon>Chelicerata</taxon>
        <taxon>Arachnida</taxon>
        <taxon>Acari</taxon>
        <taxon>Parasitiformes</taxon>
        <taxon>Mesostigmata</taxon>
        <taxon>Gamasina</taxon>
        <taxon>Dermanyssoidea</taxon>
        <taxon>Laelapidae</taxon>
        <taxon>Tropilaelaps</taxon>
    </lineage>
</organism>
<dbReference type="InterPro" id="IPR013057">
    <property type="entry name" value="AA_transpt_TM"/>
</dbReference>
<dbReference type="Proteomes" id="UP000192247">
    <property type="component" value="Unassembled WGS sequence"/>
</dbReference>
<feature type="transmembrane region" description="Helical" evidence="6">
    <location>
        <begin position="398"/>
        <end position="417"/>
    </location>
</feature>
<proteinExistence type="predicted"/>
<evidence type="ECO:0000259" key="7">
    <source>
        <dbReference type="Pfam" id="PF01490"/>
    </source>
</evidence>
<reference evidence="8 9" key="1">
    <citation type="journal article" date="2017" name="Gigascience">
        <title>Draft genome of the honey bee ectoparasitic mite, Tropilaelaps mercedesae, is shaped by the parasitic life history.</title>
        <authorList>
            <person name="Dong X."/>
            <person name="Armstrong S.D."/>
            <person name="Xia D."/>
            <person name="Makepeace B.L."/>
            <person name="Darby A.C."/>
            <person name="Kadowaki T."/>
        </authorList>
    </citation>
    <scope>NUCLEOTIDE SEQUENCE [LARGE SCALE GENOMIC DNA]</scope>
    <source>
        <strain evidence="8">Wuxi-XJTLU</strain>
    </source>
</reference>
<feature type="transmembrane region" description="Helical" evidence="6">
    <location>
        <begin position="291"/>
        <end position="310"/>
    </location>
</feature>
<feature type="transmembrane region" description="Helical" evidence="6">
    <location>
        <begin position="437"/>
        <end position="456"/>
    </location>
</feature>
<evidence type="ECO:0000313" key="8">
    <source>
        <dbReference type="EMBL" id="OQR76387.1"/>
    </source>
</evidence>
<dbReference type="PANTHER" id="PTHR22950">
    <property type="entry name" value="AMINO ACID TRANSPORTER"/>
    <property type="match status" value="1"/>
</dbReference>
<dbReference type="OrthoDB" id="1684102at2759"/>
<evidence type="ECO:0000256" key="3">
    <source>
        <dbReference type="ARBA" id="ARBA00022989"/>
    </source>
</evidence>
<evidence type="ECO:0000256" key="6">
    <source>
        <dbReference type="SAM" id="Phobius"/>
    </source>
</evidence>
<feature type="compositionally biased region" description="Basic and acidic residues" evidence="5">
    <location>
        <begin position="1"/>
        <end position="11"/>
    </location>
</feature>
<comment type="subcellular location">
    <subcellularLocation>
        <location evidence="1">Membrane</location>
        <topology evidence="1">Multi-pass membrane protein</topology>
    </subcellularLocation>
</comment>
<feature type="domain" description="Amino acid transporter transmembrane" evidence="7">
    <location>
        <begin position="50"/>
        <end position="460"/>
    </location>
</feature>
<dbReference type="GO" id="GO:0015179">
    <property type="term" value="F:L-amino acid transmembrane transporter activity"/>
    <property type="evidence" value="ECO:0007669"/>
    <property type="project" value="TreeGrafter"/>
</dbReference>
<dbReference type="EMBL" id="MNPL01004880">
    <property type="protein sequence ID" value="OQR76387.1"/>
    <property type="molecule type" value="Genomic_DNA"/>
</dbReference>
<feature type="transmembrane region" description="Helical" evidence="6">
    <location>
        <begin position="184"/>
        <end position="203"/>
    </location>
</feature>
<keyword evidence="4 6" id="KW-0472">Membrane</keyword>
<sequence length="479" mass="52713">MSNKDKREMDSLLRTNSVSSVESGKTAGVGEPSNDNSPAGDDGAAHHSLTTNGQTMMHLLKGNIGTGVLAMPSALKNAGLLVGSVGIVVIGFICIHCMHMLLRCNRILSNRKGVRSLDFSGVTQEAVASGPYLLRPYSRFAAKIINGFLILTQIGFCCVYFVFVAKSVKKVVEGAFEIKKEDNLSIHAYLALLLPVMILYNFIRSLRTLALASTAANVLQIGGMVFIFYMIFKGGLPNIKDRDAYKDISKMPLYFGTAIYAFEGIGIVLPLENEMRHPEDFTGLCGVMNTGMTLVVILYTAIGFFGYLKYGDGTEDSITLNFESGWLSESVRGIFAVSIFLSYALQMYVPMQIFWPWLKDRFHLSARYTATQLLYIEFGLRTLFVLFTFVLAMSIPNLGLFISLVGALASSSLALIIPPMIELFTFYDEDDMTKKRWYAMVAKNIFIMMFGVAGFVSGTAINLKKVVACVTKGGPDEEE</sequence>
<evidence type="ECO:0000256" key="2">
    <source>
        <dbReference type="ARBA" id="ARBA00022692"/>
    </source>
</evidence>
<keyword evidence="9" id="KW-1185">Reference proteome</keyword>
<keyword evidence="3 6" id="KW-1133">Transmembrane helix</keyword>
<feature type="transmembrane region" description="Helical" evidence="6">
    <location>
        <begin position="80"/>
        <end position="102"/>
    </location>
</feature>
<dbReference type="Pfam" id="PF01490">
    <property type="entry name" value="Aa_trans"/>
    <property type="match status" value="1"/>
</dbReference>
<feature type="transmembrane region" description="Helical" evidence="6">
    <location>
        <begin position="209"/>
        <end position="232"/>
    </location>
</feature>
<name>A0A1V9XSC0_9ACAR</name>
<dbReference type="PANTHER" id="PTHR22950:SF349">
    <property type="entry name" value="AMINO ACID TRANSPORTER TRANSMEMBRANE DOMAIN-CONTAINING PROTEIN"/>
    <property type="match status" value="1"/>
</dbReference>
<evidence type="ECO:0000256" key="4">
    <source>
        <dbReference type="ARBA" id="ARBA00023136"/>
    </source>
</evidence>
<keyword evidence="2 6" id="KW-0812">Transmembrane</keyword>
<dbReference type="GO" id="GO:0005774">
    <property type="term" value="C:vacuolar membrane"/>
    <property type="evidence" value="ECO:0007669"/>
    <property type="project" value="TreeGrafter"/>
</dbReference>
<gene>
    <name evidence="8" type="ORF">BIW11_07811</name>
</gene>
<feature type="transmembrane region" description="Helical" evidence="6">
    <location>
        <begin position="140"/>
        <end position="163"/>
    </location>
</feature>
<evidence type="ECO:0000313" key="9">
    <source>
        <dbReference type="Proteomes" id="UP000192247"/>
    </source>
</evidence>
<evidence type="ECO:0000256" key="1">
    <source>
        <dbReference type="ARBA" id="ARBA00004141"/>
    </source>
</evidence>
<feature type="region of interest" description="Disordered" evidence="5">
    <location>
        <begin position="1"/>
        <end position="48"/>
    </location>
</feature>
<feature type="transmembrane region" description="Helical" evidence="6">
    <location>
        <begin position="373"/>
        <end position="391"/>
    </location>
</feature>